<sequence length="73" mass="7980">MFMLQATLAVELPTVGQELLLVLLVVIKEEETFLSLPELEPAEVLDPDVEDGECGDKLGVGGAKWLFNIKVLL</sequence>
<name>A0A1A9VX66_GLOAU</name>
<evidence type="ECO:0000313" key="2">
    <source>
        <dbReference type="Proteomes" id="UP000078200"/>
    </source>
</evidence>
<dbReference type="Proteomes" id="UP000078200">
    <property type="component" value="Unassembled WGS sequence"/>
</dbReference>
<dbReference type="VEuPathDB" id="VectorBase:GAUT050538"/>
<accession>A0A1A9VX66</accession>
<reference evidence="1" key="1">
    <citation type="submission" date="2020-05" db="UniProtKB">
        <authorList>
            <consortium name="EnsemblMetazoa"/>
        </authorList>
    </citation>
    <scope>IDENTIFICATION</scope>
    <source>
        <strain evidence="1">TTRI</strain>
    </source>
</reference>
<dbReference type="EnsemblMetazoa" id="GAUT050538-RA">
    <property type="protein sequence ID" value="GAUT050538-PA"/>
    <property type="gene ID" value="GAUT050538"/>
</dbReference>
<keyword evidence="2" id="KW-1185">Reference proteome</keyword>
<protein>
    <submittedName>
        <fullName evidence="1">Uncharacterized protein</fullName>
    </submittedName>
</protein>
<organism evidence="1 2">
    <name type="scientific">Glossina austeni</name>
    <name type="common">Savannah tsetse fly</name>
    <dbReference type="NCBI Taxonomy" id="7395"/>
    <lineage>
        <taxon>Eukaryota</taxon>
        <taxon>Metazoa</taxon>
        <taxon>Ecdysozoa</taxon>
        <taxon>Arthropoda</taxon>
        <taxon>Hexapoda</taxon>
        <taxon>Insecta</taxon>
        <taxon>Pterygota</taxon>
        <taxon>Neoptera</taxon>
        <taxon>Endopterygota</taxon>
        <taxon>Diptera</taxon>
        <taxon>Brachycera</taxon>
        <taxon>Muscomorpha</taxon>
        <taxon>Hippoboscoidea</taxon>
        <taxon>Glossinidae</taxon>
        <taxon>Glossina</taxon>
    </lineage>
</organism>
<evidence type="ECO:0000313" key="1">
    <source>
        <dbReference type="EnsemblMetazoa" id="GAUT050538-PA"/>
    </source>
</evidence>
<proteinExistence type="predicted"/>
<dbReference type="AlphaFoldDB" id="A0A1A9VX66"/>